<keyword evidence="4 7" id="KW-0732">Signal</keyword>
<evidence type="ECO:0000256" key="1">
    <source>
        <dbReference type="ARBA" id="ARBA00004613"/>
    </source>
</evidence>
<keyword evidence="6" id="KW-1015">Disulfide bond</keyword>
<dbReference type="InterPro" id="IPR036880">
    <property type="entry name" value="Kunitz_BPTI_sf"/>
</dbReference>
<dbReference type="EMBL" id="CAXIEN010000479">
    <property type="protein sequence ID" value="CAL1298878.1"/>
    <property type="molecule type" value="Genomic_DNA"/>
</dbReference>
<dbReference type="PANTHER" id="PTHR10083">
    <property type="entry name" value="KUNITZ-TYPE PROTEASE INHIBITOR-RELATED"/>
    <property type="match status" value="1"/>
</dbReference>
<dbReference type="Gene3D" id="2.10.25.10">
    <property type="entry name" value="Laminin"/>
    <property type="match status" value="2"/>
</dbReference>
<gene>
    <name evidence="9" type="ORF">LARSCL_LOCUS21040</name>
</gene>
<dbReference type="GO" id="GO:0004867">
    <property type="term" value="F:serine-type endopeptidase inhibitor activity"/>
    <property type="evidence" value="ECO:0007669"/>
    <property type="project" value="UniProtKB-KW"/>
</dbReference>
<feature type="domain" description="BPTI/Kunitz inhibitor" evidence="8">
    <location>
        <begin position="102"/>
        <end position="152"/>
    </location>
</feature>
<evidence type="ECO:0000256" key="6">
    <source>
        <dbReference type="ARBA" id="ARBA00023157"/>
    </source>
</evidence>
<feature type="chain" id="PRO_5043315122" description="BPTI/Kunitz inhibitor domain-containing protein" evidence="7">
    <location>
        <begin position="16"/>
        <end position="281"/>
    </location>
</feature>
<evidence type="ECO:0000313" key="9">
    <source>
        <dbReference type="EMBL" id="CAL1298878.1"/>
    </source>
</evidence>
<dbReference type="CDD" id="cd19941">
    <property type="entry name" value="TIL"/>
    <property type="match status" value="2"/>
</dbReference>
<dbReference type="PRINTS" id="PR00759">
    <property type="entry name" value="BASICPTASE"/>
</dbReference>
<evidence type="ECO:0000256" key="2">
    <source>
        <dbReference type="ARBA" id="ARBA00022525"/>
    </source>
</evidence>
<protein>
    <recommendedName>
        <fullName evidence="8">BPTI/Kunitz inhibitor domain-containing protein</fullName>
    </recommendedName>
</protein>
<dbReference type="SMART" id="SM00131">
    <property type="entry name" value="KU"/>
    <property type="match status" value="2"/>
</dbReference>
<evidence type="ECO:0000256" key="4">
    <source>
        <dbReference type="ARBA" id="ARBA00022729"/>
    </source>
</evidence>
<dbReference type="InterPro" id="IPR050098">
    <property type="entry name" value="TFPI/VKTCI-like"/>
</dbReference>
<dbReference type="InterPro" id="IPR002223">
    <property type="entry name" value="Kunitz_BPTI"/>
</dbReference>
<dbReference type="FunFam" id="4.10.410.10:FF:000020">
    <property type="entry name" value="Collagen, type VI, alpha 3"/>
    <property type="match status" value="1"/>
</dbReference>
<keyword evidence="3" id="KW-0646">Protease inhibitor</keyword>
<dbReference type="GO" id="GO:0005576">
    <property type="term" value="C:extracellular region"/>
    <property type="evidence" value="ECO:0007669"/>
    <property type="project" value="UniProtKB-SubCell"/>
</dbReference>
<organism evidence="9 10">
    <name type="scientific">Larinioides sclopetarius</name>
    <dbReference type="NCBI Taxonomy" id="280406"/>
    <lineage>
        <taxon>Eukaryota</taxon>
        <taxon>Metazoa</taxon>
        <taxon>Ecdysozoa</taxon>
        <taxon>Arthropoda</taxon>
        <taxon>Chelicerata</taxon>
        <taxon>Arachnida</taxon>
        <taxon>Araneae</taxon>
        <taxon>Araneomorphae</taxon>
        <taxon>Entelegynae</taxon>
        <taxon>Araneoidea</taxon>
        <taxon>Araneidae</taxon>
        <taxon>Larinioides</taxon>
    </lineage>
</organism>
<comment type="caution">
    <text evidence="9">The sequence shown here is derived from an EMBL/GenBank/DDBJ whole genome shotgun (WGS) entry which is preliminary data.</text>
</comment>
<dbReference type="Pfam" id="PF00014">
    <property type="entry name" value="Kunitz_BPTI"/>
    <property type="match status" value="2"/>
</dbReference>
<accession>A0AAV2BU86</accession>
<dbReference type="FunFam" id="4.10.410.10:FF:000004">
    <property type="entry name" value="Tissue factor pathway inhibitor"/>
    <property type="match status" value="1"/>
</dbReference>
<dbReference type="SUPFAM" id="SSF57362">
    <property type="entry name" value="BPTI-like"/>
    <property type="match status" value="2"/>
</dbReference>
<dbReference type="Gene3D" id="4.10.410.10">
    <property type="entry name" value="Pancreatic trypsin inhibitor Kunitz domain"/>
    <property type="match status" value="2"/>
</dbReference>
<keyword evidence="2" id="KW-0964">Secreted</keyword>
<feature type="domain" description="BPTI/Kunitz inhibitor" evidence="8">
    <location>
        <begin position="226"/>
        <end position="276"/>
    </location>
</feature>
<dbReference type="SUPFAM" id="SSF57567">
    <property type="entry name" value="Serine protease inhibitors"/>
    <property type="match status" value="2"/>
</dbReference>
<evidence type="ECO:0000256" key="7">
    <source>
        <dbReference type="SAM" id="SignalP"/>
    </source>
</evidence>
<proteinExistence type="predicted"/>
<evidence type="ECO:0000256" key="5">
    <source>
        <dbReference type="ARBA" id="ARBA00022900"/>
    </source>
</evidence>
<dbReference type="PROSITE" id="PS00280">
    <property type="entry name" value="BPTI_KUNITZ_1"/>
    <property type="match status" value="2"/>
</dbReference>
<dbReference type="CDD" id="cd00109">
    <property type="entry name" value="Kunitz-type"/>
    <property type="match status" value="1"/>
</dbReference>
<evidence type="ECO:0000259" key="8">
    <source>
        <dbReference type="PROSITE" id="PS50279"/>
    </source>
</evidence>
<comment type="subcellular location">
    <subcellularLocation>
        <location evidence="1">Secreted</location>
    </subcellularLocation>
</comment>
<evidence type="ECO:0000256" key="3">
    <source>
        <dbReference type="ARBA" id="ARBA00022690"/>
    </source>
</evidence>
<name>A0AAV2BU86_9ARAC</name>
<sequence length="281" mass="31715">MKLFSVFLLVAVVAANKFKIIQDEFGYHSTLVEECGENEEFNSCGSSCFPTCFNHYYPQICIRMCIPGCFCKTGFVQTRNGSCIRPGDCPRETADALIVLNCFDEPQEGICKADIPMWYYDRETGFCRRFYYGGCGGNGNRYASEEECLQRCRGELFQKEQCGENSRYNGCGTPCPTTCENYENPPEYCVMMCNPGCQCDEGYVQKEDGSCVLPENCPKKIEEKSCIDPPEVGPCRAIMPKWYYNQQTGNCHEFLYGGCQGNGNKYSSEEECLQYCGADND</sequence>
<dbReference type="InterPro" id="IPR002919">
    <property type="entry name" value="TIL_dom"/>
</dbReference>
<dbReference type="Proteomes" id="UP001497382">
    <property type="component" value="Unassembled WGS sequence"/>
</dbReference>
<evidence type="ECO:0000313" key="10">
    <source>
        <dbReference type="Proteomes" id="UP001497382"/>
    </source>
</evidence>
<dbReference type="InterPro" id="IPR036084">
    <property type="entry name" value="Ser_inhib-like_sf"/>
</dbReference>
<keyword evidence="5" id="KW-0722">Serine protease inhibitor</keyword>
<dbReference type="PROSITE" id="PS50279">
    <property type="entry name" value="BPTI_KUNITZ_2"/>
    <property type="match status" value="2"/>
</dbReference>
<dbReference type="InterPro" id="IPR020901">
    <property type="entry name" value="Prtase_inh_Kunz-CS"/>
</dbReference>
<dbReference type="AlphaFoldDB" id="A0AAV2BU86"/>
<keyword evidence="10" id="KW-1185">Reference proteome</keyword>
<dbReference type="Pfam" id="PF01826">
    <property type="entry name" value="TIL"/>
    <property type="match status" value="2"/>
</dbReference>
<reference evidence="9 10" key="1">
    <citation type="submission" date="2024-04" db="EMBL/GenBank/DDBJ databases">
        <authorList>
            <person name="Rising A."/>
            <person name="Reimegard J."/>
            <person name="Sonavane S."/>
            <person name="Akerstrom W."/>
            <person name="Nylinder S."/>
            <person name="Hedman E."/>
            <person name="Kallberg Y."/>
        </authorList>
    </citation>
    <scope>NUCLEOTIDE SEQUENCE [LARGE SCALE GENOMIC DNA]</scope>
</reference>
<feature type="signal peptide" evidence="7">
    <location>
        <begin position="1"/>
        <end position="15"/>
    </location>
</feature>